<dbReference type="InterPro" id="IPR001544">
    <property type="entry name" value="Aminotrans_IV"/>
</dbReference>
<dbReference type="Gene3D" id="3.20.10.10">
    <property type="entry name" value="D-amino Acid Aminotransferase, subunit A, domain 2"/>
    <property type="match status" value="1"/>
</dbReference>
<name>A0AAX4P3V3_9CHLO</name>
<gene>
    <name evidence="1" type="ORF">HKI87_03g25510</name>
</gene>
<reference evidence="1 2" key="1">
    <citation type="submission" date="2024-03" db="EMBL/GenBank/DDBJ databases">
        <title>Complete genome sequence of the green alga Chloropicon roscoffensis RCC1871.</title>
        <authorList>
            <person name="Lemieux C."/>
            <person name="Pombert J.-F."/>
            <person name="Otis C."/>
            <person name="Turmel M."/>
        </authorList>
    </citation>
    <scope>NUCLEOTIDE SEQUENCE [LARGE SCALE GENOMIC DNA]</scope>
    <source>
        <strain evidence="1 2">RCC1871</strain>
    </source>
</reference>
<proteinExistence type="predicted"/>
<accession>A0AAX4P3V3</accession>
<sequence>MQLGLKVLRRIALGGRTSVRGSKDHLKIPHAASTVTSVERSILAAPRATSPARAWSVVFPGDSSRASRSFRAFSSSAALPEASYNSDDIEENMDRSLVFVHNGICGPFPYESTQDFLLMGKRGAYTTARSVDTTAVFEFEAHVERLVKTATLMLESDEDDASDAGLAKFREGLSYDVLRPLVEDSMAAGMCRFREANPGQEMKVTLLMTWEPTSEGGKRDIFTLVVPLGDRPTQPVKVQVNGKPRKNAMAKDSEWTRQRRALELQKPKDCNEVVLCDDSGLLFEGLQTNFYAVKGGRLQTAGEGVLEGTVRKLLLEECEREGVEVDLSPPSLEEIDEWQGCFISSTSRLLLPVSRVVYTSKDGEQRVRSFEPLDPLVTGLEGMILERYRQESTRVVEEEGTEEARA</sequence>
<dbReference type="Proteomes" id="UP001472866">
    <property type="component" value="Chromosome 03"/>
</dbReference>
<dbReference type="AlphaFoldDB" id="A0AAX4P3V3"/>
<dbReference type="PANTHER" id="PTHR47703">
    <property type="entry name" value="D-AMINOACID AMINOTRANSFERASE-LIKE PLP-DEPENDENT ENZYMES SUPERFAMILY PROTEIN"/>
    <property type="match status" value="1"/>
</dbReference>
<organism evidence="1 2">
    <name type="scientific">Chloropicon roscoffensis</name>
    <dbReference type="NCBI Taxonomy" id="1461544"/>
    <lineage>
        <taxon>Eukaryota</taxon>
        <taxon>Viridiplantae</taxon>
        <taxon>Chlorophyta</taxon>
        <taxon>Chloropicophyceae</taxon>
        <taxon>Chloropicales</taxon>
        <taxon>Chloropicaceae</taxon>
        <taxon>Chloropicon</taxon>
    </lineage>
</organism>
<keyword evidence="2" id="KW-1185">Reference proteome</keyword>
<dbReference type="PANTHER" id="PTHR47703:SF2">
    <property type="entry name" value="D-AMINOACID AMINOTRANSFERASE-LIKE PLP-DEPENDENT ENZYMES SUPERFAMILY PROTEIN"/>
    <property type="match status" value="1"/>
</dbReference>
<dbReference type="InterPro" id="IPR036038">
    <property type="entry name" value="Aminotransferase-like"/>
</dbReference>
<dbReference type="GO" id="GO:0008483">
    <property type="term" value="F:transaminase activity"/>
    <property type="evidence" value="ECO:0007669"/>
    <property type="project" value="UniProtKB-KW"/>
</dbReference>
<evidence type="ECO:0000313" key="1">
    <source>
        <dbReference type="EMBL" id="WZN61017.1"/>
    </source>
</evidence>
<keyword evidence="1" id="KW-0032">Aminotransferase</keyword>
<dbReference type="InterPro" id="IPR043132">
    <property type="entry name" value="BCAT-like_C"/>
</dbReference>
<dbReference type="SUPFAM" id="SSF56752">
    <property type="entry name" value="D-aminoacid aminotransferase-like PLP-dependent enzymes"/>
    <property type="match status" value="1"/>
</dbReference>
<protein>
    <submittedName>
        <fullName evidence="1">Class IV aminotransferase</fullName>
    </submittedName>
</protein>
<evidence type="ECO:0000313" key="2">
    <source>
        <dbReference type="Proteomes" id="UP001472866"/>
    </source>
</evidence>
<keyword evidence="1" id="KW-0808">Transferase</keyword>
<dbReference type="EMBL" id="CP151503">
    <property type="protein sequence ID" value="WZN61017.1"/>
    <property type="molecule type" value="Genomic_DNA"/>
</dbReference>
<dbReference type="Pfam" id="PF01063">
    <property type="entry name" value="Aminotran_4"/>
    <property type="match status" value="1"/>
</dbReference>